<name>A0A4U5MUE4_STECR</name>
<evidence type="ECO:0000313" key="2">
    <source>
        <dbReference type="EMBL" id="TKR73416.1"/>
    </source>
</evidence>
<dbReference type="Proteomes" id="UP000298663">
    <property type="component" value="Unassembled WGS sequence"/>
</dbReference>
<dbReference type="OrthoDB" id="8043223at2759"/>
<dbReference type="PANTHER" id="PTHR45786">
    <property type="entry name" value="DNA BINDING PROTEIN-LIKE"/>
    <property type="match status" value="1"/>
</dbReference>
<proteinExistence type="predicted"/>
<evidence type="ECO:0008006" key="4">
    <source>
        <dbReference type="Google" id="ProtNLM"/>
    </source>
</evidence>
<comment type="caution">
    <text evidence="2">The sequence shown here is derived from an EMBL/GenBank/DDBJ whole genome shotgun (WGS) entry which is preliminary data.</text>
</comment>
<accession>A0A4U5MUE4</accession>
<evidence type="ECO:0000313" key="3">
    <source>
        <dbReference type="Proteomes" id="UP000298663"/>
    </source>
</evidence>
<gene>
    <name evidence="2" type="ORF">L596_020726</name>
</gene>
<organism evidence="2 3">
    <name type="scientific">Steinernema carpocapsae</name>
    <name type="common">Entomopathogenic nematode</name>
    <dbReference type="NCBI Taxonomy" id="34508"/>
    <lineage>
        <taxon>Eukaryota</taxon>
        <taxon>Metazoa</taxon>
        <taxon>Ecdysozoa</taxon>
        <taxon>Nematoda</taxon>
        <taxon>Chromadorea</taxon>
        <taxon>Rhabditida</taxon>
        <taxon>Tylenchina</taxon>
        <taxon>Panagrolaimomorpha</taxon>
        <taxon>Strongyloidoidea</taxon>
        <taxon>Steinernematidae</taxon>
        <taxon>Steinernema</taxon>
    </lineage>
</organism>
<feature type="compositionally biased region" description="Acidic residues" evidence="1">
    <location>
        <begin position="387"/>
        <end position="409"/>
    </location>
</feature>
<reference evidence="2 3" key="2">
    <citation type="journal article" date="2019" name="G3 (Bethesda)">
        <title>Hybrid Assembly of the Genome of the Entomopathogenic Nematode Steinernema carpocapsae Identifies the X-Chromosome.</title>
        <authorList>
            <person name="Serra L."/>
            <person name="Macchietto M."/>
            <person name="Macias-Munoz A."/>
            <person name="McGill C.J."/>
            <person name="Rodriguez I.M."/>
            <person name="Rodriguez B."/>
            <person name="Murad R."/>
            <person name="Mortazavi A."/>
        </authorList>
    </citation>
    <scope>NUCLEOTIDE SEQUENCE [LARGE SCALE GENOMIC DNA]</scope>
    <source>
        <strain evidence="2 3">ALL</strain>
    </source>
</reference>
<feature type="region of interest" description="Disordered" evidence="1">
    <location>
        <begin position="380"/>
        <end position="411"/>
    </location>
</feature>
<reference evidence="2 3" key="1">
    <citation type="journal article" date="2015" name="Genome Biol.">
        <title>Comparative genomics of Steinernema reveals deeply conserved gene regulatory networks.</title>
        <authorList>
            <person name="Dillman A.R."/>
            <person name="Macchietto M."/>
            <person name="Porter C.F."/>
            <person name="Rogers A."/>
            <person name="Williams B."/>
            <person name="Antoshechkin I."/>
            <person name="Lee M.M."/>
            <person name="Goodwin Z."/>
            <person name="Lu X."/>
            <person name="Lewis E.E."/>
            <person name="Goodrich-Blair H."/>
            <person name="Stock S.P."/>
            <person name="Adams B.J."/>
            <person name="Sternberg P.W."/>
            <person name="Mortazavi A."/>
        </authorList>
    </citation>
    <scope>NUCLEOTIDE SEQUENCE [LARGE SCALE GENOMIC DNA]</scope>
    <source>
        <strain evidence="2 3">ALL</strain>
    </source>
</reference>
<protein>
    <recommendedName>
        <fullName evidence="4">Helitron helicase-like domain-containing protein</fullName>
    </recommendedName>
</protein>
<dbReference type="PANTHER" id="PTHR45786:SF74">
    <property type="entry name" value="ATP-DEPENDENT DNA HELICASE"/>
    <property type="match status" value="1"/>
</dbReference>
<evidence type="ECO:0000256" key="1">
    <source>
        <dbReference type="SAM" id="MobiDB-lite"/>
    </source>
</evidence>
<dbReference type="STRING" id="34508.A0A4U5MUE4"/>
<dbReference type="AlphaFoldDB" id="A0A4U5MUE4"/>
<sequence length="456" mass="52937">MPSFDLSMSNYLAPLASLPSTPHKFPVSDLQRQRECRERHRRQHSFDDSLLYLGPMDNICQFCGAYHFAGVQNCCEHGKVFIPPMRKLWEPLQSLYFDHNFKGRSQFLENILSYNTLLSMASSTHDRVLQNPHGVQSVKIRGPVHHMPSALYPNDPNRPRYGNLYVYDPQRATDYRMNETVSRYVKEDLLKTLGERVAQNNVFARAYRHMDELIKEQQEHGFPPNALRMKLIDARDVDQDELIAHPGVYEAPRCGEMVSVYFTCGPEMDIPQRGYIVYPKKDNHTPFEIRFYLPFIDAFCFPLLYGYGEHSWRSGIPYQTEKKQYFERMVEVKKELASKGINIDWSEEEHIHDNVPPGAQVQMEEIQRMLIEDLSKDGEDVHSSLQFDEDSDDSQENVLEDDYIDDPVETTDSVKIVERGGELYPQRTNANGSEEQMRLLLHDTNDSGDELVRSNN</sequence>
<keyword evidence="3" id="KW-1185">Reference proteome</keyword>
<dbReference type="EMBL" id="AZBU02000006">
    <property type="protein sequence ID" value="TKR73416.1"/>
    <property type="molecule type" value="Genomic_DNA"/>
</dbReference>